<dbReference type="Gene3D" id="3.40.1620.10">
    <property type="entry name" value="YefM-like domain"/>
    <property type="match status" value="1"/>
</dbReference>
<evidence type="ECO:0000313" key="4">
    <source>
        <dbReference type="Proteomes" id="UP001595833"/>
    </source>
</evidence>
<organism evidence="3 4">
    <name type="scientific">Saccharothrix xinjiangensis</name>
    <dbReference type="NCBI Taxonomy" id="204798"/>
    <lineage>
        <taxon>Bacteria</taxon>
        <taxon>Bacillati</taxon>
        <taxon>Actinomycetota</taxon>
        <taxon>Actinomycetes</taxon>
        <taxon>Pseudonocardiales</taxon>
        <taxon>Pseudonocardiaceae</taxon>
        <taxon>Saccharothrix</taxon>
    </lineage>
</organism>
<evidence type="ECO:0000256" key="2">
    <source>
        <dbReference type="RuleBase" id="RU362080"/>
    </source>
</evidence>
<name>A0ABV9XVT1_9PSEU</name>
<keyword evidence="4" id="KW-1185">Reference proteome</keyword>
<dbReference type="InterPro" id="IPR006442">
    <property type="entry name" value="Antitoxin_Phd/YefM"/>
</dbReference>
<proteinExistence type="inferred from homology"/>
<dbReference type="SUPFAM" id="SSF143120">
    <property type="entry name" value="YefM-like"/>
    <property type="match status" value="1"/>
</dbReference>
<dbReference type="NCBIfam" id="TIGR01552">
    <property type="entry name" value="phd_fam"/>
    <property type="match status" value="1"/>
</dbReference>
<dbReference type="Pfam" id="PF02604">
    <property type="entry name" value="PhdYeFM_antitox"/>
    <property type="match status" value="1"/>
</dbReference>
<evidence type="ECO:0000256" key="1">
    <source>
        <dbReference type="ARBA" id="ARBA00009981"/>
    </source>
</evidence>
<gene>
    <name evidence="3" type="ORF">ACFPFM_11400</name>
</gene>
<dbReference type="InterPro" id="IPR036165">
    <property type="entry name" value="YefM-like_sf"/>
</dbReference>
<dbReference type="EMBL" id="JBHSJB010000011">
    <property type="protein sequence ID" value="MFC5054361.1"/>
    <property type="molecule type" value="Genomic_DNA"/>
</dbReference>
<reference evidence="4" key="1">
    <citation type="journal article" date="2019" name="Int. J. Syst. Evol. Microbiol.">
        <title>The Global Catalogue of Microorganisms (GCM) 10K type strain sequencing project: providing services to taxonomists for standard genome sequencing and annotation.</title>
        <authorList>
            <consortium name="The Broad Institute Genomics Platform"/>
            <consortium name="The Broad Institute Genome Sequencing Center for Infectious Disease"/>
            <person name="Wu L."/>
            <person name="Ma J."/>
        </authorList>
    </citation>
    <scope>NUCLEOTIDE SEQUENCE [LARGE SCALE GENOMIC DNA]</scope>
    <source>
        <strain evidence="4">KCTC 12848</strain>
    </source>
</reference>
<comment type="similarity">
    <text evidence="1 2">Belongs to the phD/YefM antitoxin family.</text>
</comment>
<comment type="caution">
    <text evidence="3">The sequence shown here is derived from an EMBL/GenBank/DDBJ whole genome shotgun (WGS) entry which is preliminary data.</text>
</comment>
<dbReference type="Proteomes" id="UP001595833">
    <property type="component" value="Unassembled WGS sequence"/>
</dbReference>
<evidence type="ECO:0000313" key="3">
    <source>
        <dbReference type="EMBL" id="MFC5054361.1"/>
    </source>
</evidence>
<sequence>MTTKTALANVKTYTMRELNQNTAHVLDEINDSHKPAIITKHGRFVALVTPLRDVEIEQLVLSHGPIAAELNDRRADDRCEGISPEEVLEQFKNRKSR</sequence>
<comment type="function">
    <text evidence="2">Antitoxin component of a type II toxin-antitoxin (TA) system.</text>
</comment>
<protein>
    <recommendedName>
        <fullName evidence="2">Antitoxin</fullName>
    </recommendedName>
</protein>
<accession>A0ABV9XVT1</accession>
<dbReference type="RefSeq" id="WP_344034336.1">
    <property type="nucleotide sequence ID" value="NZ_BAAAKE010000001.1"/>
</dbReference>